<gene>
    <name evidence="1" type="ORF">BCAMP_01060</name>
</gene>
<dbReference type="AlphaFoldDB" id="W7CYD8"/>
<name>W7CYD8_9LIST</name>
<sequence length="104" mass="11970">MDAVLKICINDGSDIIIDGFDTISFSNDATTFEIDSSAYNIQKEYPNVLNNLIHFNFIRITRCYMSDRLEYKDHSFTFENTITSKNTPFILPTQSITTIIDMIN</sequence>
<dbReference type="OrthoDB" id="2991433at2"/>
<comment type="caution">
    <text evidence="1">The sequence shown here is derived from an EMBL/GenBank/DDBJ whole genome shotgun (WGS) entry which is preliminary data.</text>
</comment>
<protein>
    <submittedName>
        <fullName evidence="1">Uncharacterized protein</fullName>
    </submittedName>
</protein>
<dbReference type="Proteomes" id="UP000019243">
    <property type="component" value="Unassembled WGS sequence"/>
</dbReference>
<evidence type="ECO:0000313" key="1">
    <source>
        <dbReference type="EMBL" id="EUJ41957.1"/>
    </source>
</evidence>
<organism evidence="1 2">
    <name type="scientific">Brochothrix campestris FSL F6-1037</name>
    <dbReference type="NCBI Taxonomy" id="1265861"/>
    <lineage>
        <taxon>Bacteria</taxon>
        <taxon>Bacillati</taxon>
        <taxon>Bacillota</taxon>
        <taxon>Bacilli</taxon>
        <taxon>Bacillales</taxon>
        <taxon>Listeriaceae</taxon>
        <taxon>Brochothrix</taxon>
    </lineage>
</organism>
<proteinExistence type="predicted"/>
<keyword evidence="2" id="KW-1185">Reference proteome</keyword>
<evidence type="ECO:0000313" key="2">
    <source>
        <dbReference type="Proteomes" id="UP000019243"/>
    </source>
</evidence>
<dbReference type="STRING" id="1265861.BCAMP_01060"/>
<dbReference type="RefSeq" id="WP_035312962.1">
    <property type="nucleotide sequence ID" value="NZ_AODH01000004.1"/>
</dbReference>
<accession>W7CYD8</accession>
<dbReference type="EMBL" id="AODH01000004">
    <property type="protein sequence ID" value="EUJ41957.1"/>
    <property type="molecule type" value="Genomic_DNA"/>
</dbReference>
<reference evidence="1 2" key="1">
    <citation type="submission" date="2012-12" db="EMBL/GenBank/DDBJ databases">
        <title>Novel taxa of Listeriaceae from agricultural environments in the United States.</title>
        <authorList>
            <person name="den Bakker H.C."/>
            <person name="Allred A."/>
            <person name="Warchocki S."/>
            <person name="Wright E.M."/>
            <person name="Burrell A."/>
            <person name="Nightingale K.K."/>
            <person name="Kephart D."/>
            <person name="Wiedmann M."/>
        </authorList>
    </citation>
    <scope>NUCLEOTIDE SEQUENCE [LARGE SCALE GENOMIC DNA]</scope>
    <source>
        <strain evidence="1 2">FSL F6-1037</strain>
    </source>
</reference>